<sequence length="226" mass="23592">GVSTAGDEVLIGRSYTRARRSPLVIGKLPGAGRLPGGPYTITQIVTMVLVFLVLITTKSLWAYFGPGDALVLIVVPWGVAFGLRYARMDGRDPARALLGVFTYASTPRSGRLAGRPVRPRRPALLDSRITVTPQAPAAAPQPMPARQPAARTAPSSASAPAPARAPRPAQPARARGTAPAEHRPRVAVASRPAGPVRPSTTGPRSSARTPAARTALQALLAELGED</sequence>
<dbReference type="Proteomes" id="UP000183015">
    <property type="component" value="Unassembled WGS sequence"/>
</dbReference>
<feature type="transmembrane region" description="Helical" evidence="2">
    <location>
        <begin position="69"/>
        <end position="86"/>
    </location>
</feature>
<protein>
    <submittedName>
        <fullName evidence="3">TcpE family protein</fullName>
    </submittedName>
</protein>
<name>A0A1H8ARX0_STRJI</name>
<keyword evidence="2" id="KW-0812">Transmembrane</keyword>
<dbReference type="AlphaFoldDB" id="A0A1H8ARX0"/>
<feature type="region of interest" description="Disordered" evidence="1">
    <location>
        <begin position="134"/>
        <end position="212"/>
    </location>
</feature>
<keyword evidence="2" id="KW-0472">Membrane</keyword>
<keyword evidence="2" id="KW-1133">Transmembrane helix</keyword>
<evidence type="ECO:0000313" key="4">
    <source>
        <dbReference type="Proteomes" id="UP000183015"/>
    </source>
</evidence>
<dbReference type="RefSeq" id="WP_177240411.1">
    <property type="nucleotide sequence ID" value="NZ_FOAZ01000048.1"/>
</dbReference>
<evidence type="ECO:0000256" key="1">
    <source>
        <dbReference type="SAM" id="MobiDB-lite"/>
    </source>
</evidence>
<feature type="compositionally biased region" description="Low complexity" evidence="1">
    <location>
        <begin position="203"/>
        <end position="212"/>
    </location>
</feature>
<proteinExistence type="predicted"/>
<dbReference type="eggNOG" id="ENOG5033HTQ">
    <property type="taxonomic scope" value="Bacteria"/>
</dbReference>
<feature type="compositionally biased region" description="Low complexity" evidence="1">
    <location>
        <begin position="146"/>
        <end position="162"/>
    </location>
</feature>
<keyword evidence="4" id="KW-1185">Reference proteome</keyword>
<reference evidence="4" key="1">
    <citation type="submission" date="2016-10" db="EMBL/GenBank/DDBJ databases">
        <authorList>
            <person name="Varghese N."/>
        </authorList>
    </citation>
    <scope>NUCLEOTIDE SEQUENCE [LARGE SCALE GENOMIC DNA]</scope>
    <source>
        <strain evidence="4">DSM 45096 / BCRC 16803 / CGMCC 4.1857 / CIP 109030 / JCM 12277 / KCTC 19219 / NBRC 100920 / 33214</strain>
    </source>
</reference>
<accession>A0A1H8ARX0</accession>
<gene>
    <name evidence="3" type="ORF">SAMN05414137_1481</name>
</gene>
<evidence type="ECO:0000256" key="2">
    <source>
        <dbReference type="SAM" id="Phobius"/>
    </source>
</evidence>
<dbReference type="EMBL" id="FOAZ01000048">
    <property type="protein sequence ID" value="SEM72257.1"/>
    <property type="molecule type" value="Genomic_DNA"/>
</dbReference>
<organism evidence="3 4">
    <name type="scientific">Streptacidiphilus jiangxiensis</name>
    <dbReference type="NCBI Taxonomy" id="235985"/>
    <lineage>
        <taxon>Bacteria</taxon>
        <taxon>Bacillati</taxon>
        <taxon>Actinomycetota</taxon>
        <taxon>Actinomycetes</taxon>
        <taxon>Kitasatosporales</taxon>
        <taxon>Streptomycetaceae</taxon>
        <taxon>Streptacidiphilus</taxon>
    </lineage>
</organism>
<feature type="compositionally biased region" description="Low complexity" evidence="1">
    <location>
        <begin position="170"/>
        <end position="179"/>
    </location>
</feature>
<evidence type="ECO:0000313" key="3">
    <source>
        <dbReference type="EMBL" id="SEM72257.1"/>
    </source>
</evidence>
<feature type="transmembrane region" description="Helical" evidence="2">
    <location>
        <begin position="44"/>
        <end position="63"/>
    </location>
</feature>
<feature type="non-terminal residue" evidence="3">
    <location>
        <position position="1"/>
    </location>
</feature>